<dbReference type="GO" id="GO:0016787">
    <property type="term" value="F:hydrolase activity"/>
    <property type="evidence" value="ECO:0007669"/>
    <property type="project" value="UniProtKB-KW"/>
</dbReference>
<name>A0A7L7KPT5_9MOLU</name>
<dbReference type="AlphaFoldDB" id="A0A7L7KPT5"/>
<dbReference type="RefSeq" id="WP_258878422.1">
    <property type="nucleotide sequence ID" value="NZ_CP048914.1"/>
</dbReference>
<dbReference type="Pfam" id="PF04961">
    <property type="entry name" value="FTCD_C"/>
    <property type="match status" value="1"/>
</dbReference>
<gene>
    <name evidence="2" type="ORF">G4Z02_03215</name>
</gene>
<reference evidence="2 3" key="1">
    <citation type="submission" date="2020-02" db="EMBL/GenBank/DDBJ databases">
        <authorList>
            <person name="Zheng R.K."/>
            <person name="Sun C.M."/>
        </authorList>
    </citation>
    <scope>NUCLEOTIDE SEQUENCE [LARGE SCALE GENOMIC DNA]</scope>
    <source>
        <strain evidence="3">zrk13</strain>
    </source>
</reference>
<dbReference type="Gene3D" id="1.20.120.680">
    <property type="entry name" value="Formiminotetrahydrofolate cyclodeaminase monomer, up-and-down helical bundle"/>
    <property type="match status" value="1"/>
</dbReference>
<keyword evidence="3" id="KW-1185">Reference proteome</keyword>
<organism evidence="2 3">
    <name type="scientific">Candidatus Xianfuyuplasma coldseepsis</name>
    <dbReference type="NCBI Taxonomy" id="2782163"/>
    <lineage>
        <taxon>Bacteria</taxon>
        <taxon>Bacillati</taxon>
        <taxon>Mycoplasmatota</taxon>
        <taxon>Mollicutes</taxon>
        <taxon>Candidatus Izemoplasmatales</taxon>
        <taxon>Candidatus Izemoplasmataceae</taxon>
        <taxon>Candidatus Xianfuyuplasma</taxon>
    </lineage>
</organism>
<feature type="domain" description="Cyclodeaminase/cyclohydrolase" evidence="1">
    <location>
        <begin position="7"/>
        <end position="191"/>
    </location>
</feature>
<dbReference type="KEGG" id="xcl:G4Z02_03215"/>
<dbReference type="InterPro" id="IPR007044">
    <property type="entry name" value="Cyclodeamin/CycHdrlase"/>
</dbReference>
<keyword evidence="2" id="KW-0378">Hydrolase</keyword>
<dbReference type="Proteomes" id="UP000514720">
    <property type="component" value="Chromosome"/>
</dbReference>
<protein>
    <submittedName>
        <fullName evidence="2">Cyclodeaminase/cyclohydrolase family protein</fullName>
    </submittedName>
</protein>
<dbReference type="SUPFAM" id="SSF101262">
    <property type="entry name" value="Methenyltetrahydrofolate cyclohydrolase-like"/>
    <property type="match status" value="1"/>
</dbReference>
<dbReference type="EMBL" id="CP048914">
    <property type="protein sequence ID" value="QMS84801.1"/>
    <property type="molecule type" value="Genomic_DNA"/>
</dbReference>
<sequence>MKLIDHTIEDFINQVDSSSPAPGGGSVSALSATMGVALLRMVGHITIGRKAFNKYSEDQQQAFIDAWNKLDDIKQDLIPLIDEDTDAFNQIMTAFKLPKTTEDEIKYRQQAIQGATIYAIDVPLRVANLCMKALRTIEPIKAYGNRNAISDVEVAELQLQAACHGALKNVSINITSLSNQKLVEAYQMQVDAILNQIQ</sequence>
<evidence type="ECO:0000313" key="2">
    <source>
        <dbReference type="EMBL" id="QMS84801.1"/>
    </source>
</evidence>
<proteinExistence type="predicted"/>
<dbReference type="InterPro" id="IPR036178">
    <property type="entry name" value="Formintransfe-cycloase-like_sf"/>
</dbReference>
<accession>A0A7L7KPT5</accession>
<evidence type="ECO:0000259" key="1">
    <source>
        <dbReference type="Pfam" id="PF04961"/>
    </source>
</evidence>
<evidence type="ECO:0000313" key="3">
    <source>
        <dbReference type="Proteomes" id="UP000514720"/>
    </source>
</evidence>